<keyword evidence="4" id="KW-1185">Reference proteome</keyword>
<reference evidence="3 4" key="1">
    <citation type="submission" date="2019-01" db="EMBL/GenBank/DDBJ databases">
        <title>Egibacter rhizosphaerae EGI 80759T.</title>
        <authorList>
            <person name="Chen D.-D."/>
            <person name="Tian Y."/>
            <person name="Jiao J.-Y."/>
            <person name="Zhang X.-T."/>
            <person name="Zhang Y.-G."/>
            <person name="Zhang Y."/>
            <person name="Xiao M."/>
            <person name="Shu W.-S."/>
            <person name="Li W.-J."/>
        </authorList>
    </citation>
    <scope>NUCLEOTIDE SEQUENCE [LARGE SCALE GENOMIC DNA]</scope>
    <source>
        <strain evidence="3 4">EGI 80759</strain>
    </source>
</reference>
<feature type="transmembrane region" description="Helical" evidence="1">
    <location>
        <begin position="287"/>
        <end position="308"/>
    </location>
</feature>
<organism evidence="3 4">
    <name type="scientific">Egibacter rhizosphaerae</name>
    <dbReference type="NCBI Taxonomy" id="1670831"/>
    <lineage>
        <taxon>Bacteria</taxon>
        <taxon>Bacillati</taxon>
        <taxon>Actinomycetota</taxon>
        <taxon>Nitriliruptoria</taxon>
        <taxon>Egibacterales</taxon>
        <taxon>Egibacteraceae</taxon>
        <taxon>Egibacter</taxon>
    </lineage>
</organism>
<feature type="transmembrane region" description="Helical" evidence="1">
    <location>
        <begin position="263"/>
        <end position="281"/>
    </location>
</feature>
<gene>
    <name evidence="3" type="ORF">ER308_12275</name>
</gene>
<dbReference type="RefSeq" id="WP_131155262.1">
    <property type="nucleotide sequence ID" value="NZ_CP036402.1"/>
</dbReference>
<evidence type="ECO:0008006" key="5">
    <source>
        <dbReference type="Google" id="ProtNLM"/>
    </source>
</evidence>
<proteinExistence type="predicted"/>
<feature type="chain" id="PRO_5038633376" description="VanZ family protein" evidence="2">
    <location>
        <begin position="18"/>
        <end position="339"/>
    </location>
</feature>
<dbReference type="AlphaFoldDB" id="A0A411YG65"/>
<feature type="signal peptide" evidence="2">
    <location>
        <begin position="1"/>
        <end position="17"/>
    </location>
</feature>
<protein>
    <recommendedName>
        <fullName evidence="5">VanZ family protein</fullName>
    </recommendedName>
</protein>
<evidence type="ECO:0000313" key="4">
    <source>
        <dbReference type="Proteomes" id="UP000291469"/>
    </source>
</evidence>
<feature type="transmembrane region" description="Helical" evidence="1">
    <location>
        <begin position="237"/>
        <end position="256"/>
    </location>
</feature>
<keyword evidence="2" id="KW-0732">Signal</keyword>
<evidence type="ECO:0000256" key="1">
    <source>
        <dbReference type="SAM" id="Phobius"/>
    </source>
</evidence>
<keyword evidence="1" id="KW-0812">Transmembrane</keyword>
<name>A0A411YG65_9ACTN</name>
<dbReference type="KEGG" id="erz:ER308_12275"/>
<keyword evidence="1" id="KW-1133">Transmembrane helix</keyword>
<evidence type="ECO:0000256" key="2">
    <source>
        <dbReference type="SAM" id="SignalP"/>
    </source>
</evidence>
<keyword evidence="1" id="KW-0472">Membrane</keyword>
<evidence type="ECO:0000313" key="3">
    <source>
        <dbReference type="EMBL" id="QBI20265.1"/>
    </source>
</evidence>
<accession>A0A411YG65</accession>
<dbReference type="EMBL" id="CP036402">
    <property type="protein sequence ID" value="QBI20265.1"/>
    <property type="molecule type" value="Genomic_DNA"/>
</dbReference>
<sequence>MTLLGLLVAFHAFVAWAPFEFDPPARVDNAVTVTSEGALEISGRRAIAHAASPAAEGAAPPGEVTINMEVEPADGDQRGPARLLAWSGSHRDANLMIGQWQDDLIVRIREADSNRLGRPALVVEDAFERGEPLAIEVALTDEHARVSVDGHEPVERSRPADGFETWDLSHGLALGDERRAPRVWHGRIEVAHVQVDGVTTDLLADGVLTIPERVWYVPARVVEMLEVPPESAQLRSVLHFVGFVPVGWLLVGLVSPGVRLRRVALLALAFTVLLQLGKTSIEPRHPSFLDMGAHVGGATFGATFALWASDLRMWLRERGAAFAAYAVRVVSKRRRSGRA</sequence>
<dbReference type="Proteomes" id="UP000291469">
    <property type="component" value="Chromosome"/>
</dbReference>